<dbReference type="Proteomes" id="UP000279541">
    <property type="component" value="Chromosome"/>
</dbReference>
<dbReference type="GO" id="GO:0016747">
    <property type="term" value="F:acyltransferase activity, transferring groups other than amino-acyl groups"/>
    <property type="evidence" value="ECO:0007669"/>
    <property type="project" value="InterPro"/>
</dbReference>
<reference evidence="3 4" key="1">
    <citation type="submission" date="2017-01" db="EMBL/GenBank/DDBJ databases">
        <authorList>
            <person name="Mah S.A."/>
            <person name="Swanson W.J."/>
            <person name="Moy G.W."/>
            <person name="Vacquier V.D."/>
        </authorList>
    </citation>
    <scope>NUCLEOTIDE SEQUENCE [LARGE SCALE GENOMIC DNA]</scope>
    <source>
        <strain evidence="3 4">DSM 16927</strain>
    </source>
</reference>
<protein>
    <submittedName>
        <fullName evidence="2 3">N-acetyltransferase</fullName>
    </submittedName>
</protein>
<sequence>MSYSINFLKKEFNREKNITFSFKNMILNPNIKIKTERLTLQPVEESYIDDILKYFTSDVTRYMPFNPEGNRQDIVTFVEKSKRTLLQNTDLVMVALDANGDFIGCCGIHNITAESIELGLWLKKNSQGNGLGTEIIKALIEFLENNFTFKYILYPVDEENIASKKIPEKLGFNPVKKYTKYKNPHTDLTILEYRKYY</sequence>
<evidence type="ECO:0000313" key="2">
    <source>
        <dbReference type="EMBL" id="AZB01417.1"/>
    </source>
</evidence>
<dbReference type="InterPro" id="IPR016181">
    <property type="entry name" value="Acyl_CoA_acyltransferase"/>
</dbReference>
<dbReference type="Proteomes" id="UP000186106">
    <property type="component" value="Unassembled WGS sequence"/>
</dbReference>
<keyword evidence="5" id="KW-1185">Reference proteome</keyword>
<evidence type="ECO:0000313" key="3">
    <source>
        <dbReference type="EMBL" id="SIS41975.1"/>
    </source>
</evidence>
<dbReference type="AlphaFoldDB" id="A0A1N7IY05"/>
<evidence type="ECO:0000313" key="4">
    <source>
        <dbReference type="Proteomes" id="UP000186106"/>
    </source>
</evidence>
<feature type="domain" description="N-acetyltransferase" evidence="1">
    <location>
        <begin position="38"/>
        <end position="197"/>
    </location>
</feature>
<dbReference type="InterPro" id="IPR000182">
    <property type="entry name" value="GNAT_dom"/>
</dbReference>
<accession>A0A1N7IY05</accession>
<dbReference type="SUPFAM" id="SSF55729">
    <property type="entry name" value="Acyl-CoA N-acyltransferases (Nat)"/>
    <property type="match status" value="1"/>
</dbReference>
<organism evidence="3 4">
    <name type="scientific">Chryseobacterium joostei</name>
    <dbReference type="NCBI Taxonomy" id="112234"/>
    <lineage>
        <taxon>Bacteria</taxon>
        <taxon>Pseudomonadati</taxon>
        <taxon>Bacteroidota</taxon>
        <taxon>Flavobacteriia</taxon>
        <taxon>Flavobacteriales</taxon>
        <taxon>Weeksellaceae</taxon>
        <taxon>Chryseobacterium group</taxon>
        <taxon>Chryseobacterium</taxon>
    </lineage>
</organism>
<dbReference type="STRING" id="112234.SAMN05421768_1074"/>
<dbReference type="InterPro" id="IPR051531">
    <property type="entry name" value="N-acetyltransferase"/>
</dbReference>
<dbReference type="Gene3D" id="3.40.630.30">
    <property type="match status" value="1"/>
</dbReference>
<dbReference type="OrthoDB" id="9811523at2"/>
<proteinExistence type="predicted"/>
<dbReference type="PROSITE" id="PS51186">
    <property type="entry name" value="GNAT"/>
    <property type="match status" value="1"/>
</dbReference>
<name>A0A1N7IY05_9FLAO</name>
<dbReference type="EMBL" id="CP033926">
    <property type="protein sequence ID" value="AZB01417.1"/>
    <property type="molecule type" value="Genomic_DNA"/>
</dbReference>
<dbReference type="PANTHER" id="PTHR43792">
    <property type="entry name" value="GNAT FAMILY, PUTATIVE (AFU_ORTHOLOGUE AFUA_3G00765)-RELATED-RELATED"/>
    <property type="match status" value="1"/>
</dbReference>
<reference evidence="2 5" key="2">
    <citation type="submission" date="2018-11" db="EMBL/GenBank/DDBJ databases">
        <title>Proposal to divide the Flavobacteriaceae and reorganize its genera based on Amino Acid Identity values calculated from whole genome sequences.</title>
        <authorList>
            <person name="Nicholson A.C."/>
            <person name="Gulvik C.A."/>
            <person name="Whitney A.M."/>
            <person name="Humrighouse B.W."/>
            <person name="Bell M."/>
            <person name="Holmes B."/>
            <person name="Steigerwalt A.G."/>
            <person name="Villarma A."/>
            <person name="Sheth M."/>
            <person name="Batra D."/>
            <person name="Pryor J."/>
            <person name="Bernardet J.-F."/>
            <person name="Hugo C."/>
            <person name="Kampfer P."/>
            <person name="Newman J."/>
            <person name="McQuiston J.R."/>
        </authorList>
    </citation>
    <scope>NUCLEOTIDE SEQUENCE [LARGE SCALE GENOMIC DNA]</scope>
    <source>
        <strain evidence="2 5">DSM 16927</strain>
    </source>
</reference>
<evidence type="ECO:0000313" key="5">
    <source>
        <dbReference type="Proteomes" id="UP000279541"/>
    </source>
</evidence>
<evidence type="ECO:0000259" key="1">
    <source>
        <dbReference type="PROSITE" id="PS51186"/>
    </source>
</evidence>
<dbReference type="EMBL" id="FTNZ01000007">
    <property type="protein sequence ID" value="SIS41975.1"/>
    <property type="molecule type" value="Genomic_DNA"/>
</dbReference>
<gene>
    <name evidence="2" type="ORF">EG359_18185</name>
    <name evidence="3" type="ORF">SAMN05421768_1074</name>
</gene>
<dbReference type="KEGG" id="cjt:EG359_18185"/>
<dbReference type="Pfam" id="PF13302">
    <property type="entry name" value="Acetyltransf_3"/>
    <property type="match status" value="1"/>
</dbReference>
<keyword evidence="3" id="KW-0808">Transferase</keyword>